<dbReference type="InterPro" id="IPR035437">
    <property type="entry name" value="SNase_OB-fold_sf"/>
</dbReference>
<evidence type="ECO:0000256" key="3">
    <source>
        <dbReference type="ARBA" id="ARBA00022801"/>
    </source>
</evidence>
<evidence type="ECO:0000259" key="4">
    <source>
        <dbReference type="PROSITE" id="PS50830"/>
    </source>
</evidence>
<protein>
    <recommendedName>
        <fullName evidence="4">TNase-like domain-containing protein</fullName>
    </recommendedName>
</protein>
<gene>
    <name evidence="5" type="ORF">CH378_12325</name>
</gene>
<dbReference type="PANTHER" id="PTHR12302:SF3">
    <property type="entry name" value="SERINE_THREONINE-PROTEIN KINASE 31"/>
    <property type="match status" value="1"/>
</dbReference>
<dbReference type="Pfam" id="PF00565">
    <property type="entry name" value="SNase"/>
    <property type="match status" value="1"/>
</dbReference>
<reference evidence="5 6" key="1">
    <citation type="submission" date="2017-07" db="EMBL/GenBank/DDBJ databases">
        <title>Leptospira spp. isolated from tropical soils.</title>
        <authorList>
            <person name="Thibeaux R."/>
            <person name="Iraola G."/>
            <person name="Ferres I."/>
            <person name="Bierque E."/>
            <person name="Girault D."/>
            <person name="Soupe-Gilbert M.-E."/>
            <person name="Picardeau M."/>
            <person name="Goarant C."/>
        </authorList>
    </citation>
    <scope>NUCLEOTIDE SEQUENCE [LARGE SCALE GENOMIC DNA]</scope>
    <source>
        <strain evidence="5 6">JW2-C-B1</strain>
    </source>
</reference>
<keyword evidence="2" id="KW-0255">Endonuclease</keyword>
<keyword evidence="1" id="KW-0540">Nuclease</keyword>
<sequence length="151" mass="17633">MLRFIIILLVPSALWSETIFGRVVKISDGDTITVLSNSIEYKIRMNGIDAPEKKQRYGQVSKNTLVGLIYRKDVKVEMEGRDKYKRYIGKVFLKKKDINLEMIKLGLAWHYKKYSTDPEYADSEKTAKKNKLGLWKEANLIAPWDFRNKLD</sequence>
<dbReference type="SMART" id="SM00318">
    <property type="entry name" value="SNc"/>
    <property type="match status" value="1"/>
</dbReference>
<evidence type="ECO:0000313" key="5">
    <source>
        <dbReference type="EMBL" id="PJZ29510.1"/>
    </source>
</evidence>
<dbReference type="Proteomes" id="UP000231919">
    <property type="component" value="Unassembled WGS sequence"/>
</dbReference>
<evidence type="ECO:0000313" key="6">
    <source>
        <dbReference type="Proteomes" id="UP000231919"/>
    </source>
</evidence>
<organism evidence="5 6">
    <name type="scientific">Leptospira kmetyi</name>
    <dbReference type="NCBI Taxonomy" id="408139"/>
    <lineage>
        <taxon>Bacteria</taxon>
        <taxon>Pseudomonadati</taxon>
        <taxon>Spirochaetota</taxon>
        <taxon>Spirochaetia</taxon>
        <taxon>Leptospirales</taxon>
        <taxon>Leptospiraceae</taxon>
        <taxon>Leptospira</taxon>
    </lineage>
</organism>
<dbReference type="Gene3D" id="2.40.50.90">
    <property type="match status" value="1"/>
</dbReference>
<dbReference type="SUPFAM" id="SSF50199">
    <property type="entry name" value="Staphylococcal nuclease"/>
    <property type="match status" value="1"/>
</dbReference>
<accession>A0ABX4NDH5</accession>
<keyword evidence="3" id="KW-0378">Hydrolase</keyword>
<dbReference type="PANTHER" id="PTHR12302">
    <property type="entry name" value="EBNA2 BINDING PROTEIN P100"/>
    <property type="match status" value="1"/>
</dbReference>
<dbReference type="InterPro" id="IPR002071">
    <property type="entry name" value="Thermonucl_AS"/>
</dbReference>
<evidence type="ECO:0000256" key="1">
    <source>
        <dbReference type="ARBA" id="ARBA00022722"/>
    </source>
</evidence>
<proteinExistence type="predicted"/>
<comment type="caution">
    <text evidence="5">The sequence shown here is derived from an EMBL/GenBank/DDBJ whole genome shotgun (WGS) entry which is preliminary data.</text>
</comment>
<dbReference type="PROSITE" id="PS01123">
    <property type="entry name" value="TNASE_1"/>
    <property type="match status" value="1"/>
</dbReference>
<keyword evidence="6" id="KW-1185">Reference proteome</keyword>
<evidence type="ECO:0000256" key="2">
    <source>
        <dbReference type="ARBA" id="ARBA00022759"/>
    </source>
</evidence>
<dbReference type="PROSITE" id="PS50830">
    <property type="entry name" value="TNASE_3"/>
    <property type="match status" value="1"/>
</dbReference>
<feature type="domain" description="TNase-like" evidence="4">
    <location>
        <begin position="17"/>
        <end position="137"/>
    </location>
</feature>
<dbReference type="InterPro" id="IPR016071">
    <property type="entry name" value="Staphylococal_nuclease_OB-fold"/>
</dbReference>
<dbReference type="EMBL" id="NPDP01000021">
    <property type="protein sequence ID" value="PJZ29510.1"/>
    <property type="molecule type" value="Genomic_DNA"/>
</dbReference>
<name>A0ABX4NDH5_9LEPT</name>